<dbReference type="InterPro" id="IPR029063">
    <property type="entry name" value="SAM-dependent_MTases_sf"/>
</dbReference>
<evidence type="ECO:0000256" key="3">
    <source>
        <dbReference type="ARBA" id="ARBA00022691"/>
    </source>
</evidence>
<dbReference type="PANTHER" id="PTHR43464">
    <property type="entry name" value="METHYLTRANSFERASE"/>
    <property type="match status" value="1"/>
</dbReference>
<keyword evidence="6" id="KW-1185">Reference proteome</keyword>
<gene>
    <name evidence="5" type="ORF">CFP71_40730</name>
</gene>
<evidence type="ECO:0000256" key="1">
    <source>
        <dbReference type="ARBA" id="ARBA00022603"/>
    </source>
</evidence>
<dbReference type="SUPFAM" id="SSF53335">
    <property type="entry name" value="S-adenosyl-L-methionine-dependent methyltransferases"/>
    <property type="match status" value="1"/>
</dbReference>
<dbReference type="Proteomes" id="UP000215223">
    <property type="component" value="Unassembled WGS sequence"/>
</dbReference>
<dbReference type="RefSeq" id="WP_093939234.1">
    <property type="nucleotide sequence ID" value="NZ_NMQT01000190.1"/>
</dbReference>
<dbReference type="PANTHER" id="PTHR43464:SF19">
    <property type="entry name" value="UBIQUINONE BIOSYNTHESIS O-METHYLTRANSFERASE, MITOCHONDRIAL"/>
    <property type="match status" value="1"/>
</dbReference>
<protein>
    <submittedName>
        <fullName evidence="5">SAM-dependent methyltransferase</fullName>
    </submittedName>
</protein>
<evidence type="ECO:0000256" key="2">
    <source>
        <dbReference type="ARBA" id="ARBA00022679"/>
    </source>
</evidence>
<dbReference type="GO" id="GO:0008168">
    <property type="term" value="F:methyltransferase activity"/>
    <property type="evidence" value="ECO:0007669"/>
    <property type="project" value="UniProtKB-KW"/>
</dbReference>
<dbReference type="Pfam" id="PF13649">
    <property type="entry name" value="Methyltransf_25"/>
    <property type="match status" value="1"/>
</dbReference>
<keyword evidence="2 5" id="KW-0808">Transferase</keyword>
<feature type="domain" description="Methyltransferase" evidence="4">
    <location>
        <begin position="47"/>
        <end position="138"/>
    </location>
</feature>
<dbReference type="Gene3D" id="3.40.50.150">
    <property type="entry name" value="Vaccinia Virus protein VP39"/>
    <property type="match status" value="1"/>
</dbReference>
<sequence length="213" mass="23601">MADRIPETAEQLYNALGQDYEDAFGHQPALGATLQHLLDLLPRPATILDVGSGTGALVALTCTQAGHYVTGCDVSDTMITLSRARVPTARFIKKDMRDLTFDDGSWDVVLAFFSMLQLPRTDQDAMISRFAQWVAPGGYVVLATVPRDNPGRVGEWMGHWVQTFSYPVDVLRQRIEDTGLEIVREDLVDFIPATDQAHPEPQVYFTARKPPAP</sequence>
<comment type="caution">
    <text evidence="5">The sequence shown here is derived from an EMBL/GenBank/DDBJ whole genome shotgun (WGS) entry which is preliminary data.</text>
</comment>
<evidence type="ECO:0000313" key="6">
    <source>
        <dbReference type="Proteomes" id="UP000215223"/>
    </source>
</evidence>
<evidence type="ECO:0000259" key="4">
    <source>
        <dbReference type="Pfam" id="PF13649"/>
    </source>
</evidence>
<accession>A0A229RC97</accession>
<dbReference type="EMBL" id="NMQT01000190">
    <property type="protein sequence ID" value="OXM44282.1"/>
    <property type="molecule type" value="Genomic_DNA"/>
</dbReference>
<dbReference type="GO" id="GO:0032259">
    <property type="term" value="P:methylation"/>
    <property type="evidence" value="ECO:0007669"/>
    <property type="project" value="UniProtKB-KW"/>
</dbReference>
<reference evidence="5 6" key="1">
    <citation type="submission" date="2017-07" db="EMBL/GenBank/DDBJ databases">
        <title>Amycolatopsis thailandensis Genome sequencing and assembly.</title>
        <authorList>
            <person name="Kaur N."/>
            <person name="Mayilraj S."/>
        </authorList>
    </citation>
    <scope>NUCLEOTIDE SEQUENCE [LARGE SCALE GENOMIC DNA]</scope>
    <source>
        <strain evidence="5 6">JCM 16380</strain>
    </source>
</reference>
<dbReference type="CDD" id="cd02440">
    <property type="entry name" value="AdoMet_MTases"/>
    <property type="match status" value="1"/>
</dbReference>
<keyword evidence="3" id="KW-0949">S-adenosyl-L-methionine</keyword>
<dbReference type="OrthoDB" id="9765084at2"/>
<evidence type="ECO:0000313" key="5">
    <source>
        <dbReference type="EMBL" id="OXM44282.1"/>
    </source>
</evidence>
<keyword evidence="1 5" id="KW-0489">Methyltransferase</keyword>
<name>A0A229RC97_9PSEU</name>
<proteinExistence type="predicted"/>
<dbReference type="AlphaFoldDB" id="A0A229RC97"/>
<dbReference type="InterPro" id="IPR041698">
    <property type="entry name" value="Methyltransf_25"/>
</dbReference>
<organism evidence="5 6">
    <name type="scientific">Amycolatopsis thailandensis</name>
    <dbReference type="NCBI Taxonomy" id="589330"/>
    <lineage>
        <taxon>Bacteria</taxon>
        <taxon>Bacillati</taxon>
        <taxon>Actinomycetota</taxon>
        <taxon>Actinomycetes</taxon>
        <taxon>Pseudonocardiales</taxon>
        <taxon>Pseudonocardiaceae</taxon>
        <taxon>Amycolatopsis</taxon>
    </lineage>
</organism>